<name>A0A350NZ54_9ALTE</name>
<protein>
    <submittedName>
        <fullName evidence="1">Uncharacterized protein</fullName>
    </submittedName>
</protein>
<dbReference type="AlphaFoldDB" id="A0A350NZ54"/>
<comment type="caution">
    <text evidence="1">The sequence shown here is derived from an EMBL/GenBank/DDBJ whole genome shotgun (WGS) entry which is preliminary data.</text>
</comment>
<accession>A0A350NZ54</accession>
<evidence type="ECO:0000313" key="1">
    <source>
        <dbReference type="EMBL" id="HAW74321.1"/>
    </source>
</evidence>
<reference evidence="1 2" key="1">
    <citation type="journal article" date="2018" name="Nat. Biotechnol.">
        <title>A standardized bacterial taxonomy based on genome phylogeny substantially revises the tree of life.</title>
        <authorList>
            <person name="Parks D.H."/>
            <person name="Chuvochina M."/>
            <person name="Waite D.W."/>
            <person name="Rinke C."/>
            <person name="Skarshewski A."/>
            <person name="Chaumeil P.A."/>
            <person name="Hugenholtz P."/>
        </authorList>
    </citation>
    <scope>NUCLEOTIDE SEQUENCE [LARGE SCALE GENOMIC DNA]</scope>
    <source>
        <strain evidence="1">UBA11978</strain>
    </source>
</reference>
<gene>
    <name evidence="1" type="ORF">DCW74_01125</name>
</gene>
<sequence length="245" mass="25600">MPVASGSISFLGAARFQGHWNAAANTATGSDSRNTTYGTLFAGGGSAAYHSSTNLTASSGDYWQITHAGTTNVSSVASWQNADWIIYSGSTWIHLPFSDTISSIVFGNLDGSALHMGSDNDKHVIFDKAAAHSGSSDFVYDYDNQRVGIGTDSPTCKLSVTGSMCVSGTLNATQIVLPGMAGSAVGNLTTTVPNSLQTFQENEMAILFHDDNGLTISEGAQVVVSRNARVAIKHFDSALAAFNNS</sequence>
<evidence type="ECO:0000313" key="2">
    <source>
        <dbReference type="Proteomes" id="UP000263517"/>
    </source>
</evidence>
<organism evidence="1 2">
    <name type="scientific">Alteromonas australica</name>
    <dbReference type="NCBI Taxonomy" id="589873"/>
    <lineage>
        <taxon>Bacteria</taxon>
        <taxon>Pseudomonadati</taxon>
        <taxon>Pseudomonadota</taxon>
        <taxon>Gammaproteobacteria</taxon>
        <taxon>Alteromonadales</taxon>
        <taxon>Alteromonadaceae</taxon>
        <taxon>Alteromonas/Salinimonas group</taxon>
        <taxon>Alteromonas</taxon>
    </lineage>
</organism>
<dbReference type="EMBL" id="DNAN01000040">
    <property type="protein sequence ID" value="HAW74321.1"/>
    <property type="molecule type" value="Genomic_DNA"/>
</dbReference>
<proteinExistence type="predicted"/>
<dbReference type="Proteomes" id="UP000263517">
    <property type="component" value="Unassembled WGS sequence"/>
</dbReference>